<reference evidence="1 2" key="1">
    <citation type="submission" date="2024-09" db="EMBL/GenBank/DDBJ databases">
        <authorList>
            <person name="Sun Q."/>
            <person name="Mori K."/>
        </authorList>
    </citation>
    <scope>NUCLEOTIDE SEQUENCE [LARGE SCALE GENOMIC DNA]</scope>
    <source>
        <strain evidence="1 2">CCM 8545</strain>
    </source>
</reference>
<dbReference type="RefSeq" id="WP_385875385.1">
    <property type="nucleotide sequence ID" value="NZ_JBHLXE010000012.1"/>
</dbReference>
<accession>A0ABV6C7L1</accession>
<sequence length="80" mass="9168">MKLKSKARLKRDAKKAEALFKHKCGTVVNKVEKAVSLSELQLRDTVKPEARIKSDRPIPNHIINANEINRLGWYRKVAFA</sequence>
<protein>
    <submittedName>
        <fullName evidence="1">Uncharacterized protein</fullName>
    </submittedName>
</protein>
<dbReference type="EMBL" id="JBHLXE010000012">
    <property type="protein sequence ID" value="MFC0178587.1"/>
    <property type="molecule type" value="Genomic_DNA"/>
</dbReference>
<organism evidence="1 2">
    <name type="scientific">Thorsellia kenyensis</name>
    <dbReference type="NCBI Taxonomy" id="1549888"/>
    <lineage>
        <taxon>Bacteria</taxon>
        <taxon>Pseudomonadati</taxon>
        <taxon>Pseudomonadota</taxon>
        <taxon>Gammaproteobacteria</taxon>
        <taxon>Enterobacterales</taxon>
        <taxon>Thorselliaceae</taxon>
        <taxon>Thorsellia</taxon>
    </lineage>
</organism>
<evidence type="ECO:0000313" key="1">
    <source>
        <dbReference type="EMBL" id="MFC0178587.1"/>
    </source>
</evidence>
<evidence type="ECO:0000313" key="2">
    <source>
        <dbReference type="Proteomes" id="UP001589758"/>
    </source>
</evidence>
<comment type="caution">
    <text evidence="1">The sequence shown here is derived from an EMBL/GenBank/DDBJ whole genome shotgun (WGS) entry which is preliminary data.</text>
</comment>
<gene>
    <name evidence="1" type="ORF">ACFFIT_00470</name>
</gene>
<dbReference type="Proteomes" id="UP001589758">
    <property type="component" value="Unassembled WGS sequence"/>
</dbReference>
<keyword evidence="2" id="KW-1185">Reference proteome</keyword>
<name>A0ABV6C7L1_9GAMM</name>
<proteinExistence type="predicted"/>